<reference evidence="1 2" key="1">
    <citation type="journal article" date="2018" name="PLoS ONE">
        <title>The draft genome of Kipferlia bialata reveals reductive genome evolution in fornicate parasites.</title>
        <authorList>
            <person name="Tanifuji G."/>
            <person name="Takabayashi S."/>
            <person name="Kume K."/>
            <person name="Takagi M."/>
            <person name="Nakayama T."/>
            <person name="Kamikawa R."/>
            <person name="Inagaki Y."/>
            <person name="Hashimoto T."/>
        </authorList>
    </citation>
    <scope>NUCLEOTIDE SEQUENCE [LARGE SCALE GENOMIC DNA]</scope>
    <source>
        <strain evidence="1">NY0173</strain>
    </source>
</reference>
<proteinExistence type="predicted"/>
<name>A0A9K3D711_9EUKA</name>
<evidence type="ECO:0000313" key="2">
    <source>
        <dbReference type="Proteomes" id="UP000265618"/>
    </source>
</evidence>
<keyword evidence="2" id="KW-1185">Reference proteome</keyword>
<feature type="non-terminal residue" evidence="1">
    <location>
        <position position="1"/>
    </location>
</feature>
<dbReference type="EMBL" id="BDIP01006052">
    <property type="protein sequence ID" value="GIQ90333.1"/>
    <property type="molecule type" value="Genomic_DNA"/>
</dbReference>
<gene>
    <name evidence="1" type="ORF">KIPB_013087</name>
</gene>
<comment type="caution">
    <text evidence="1">The sequence shown here is derived from an EMBL/GenBank/DDBJ whole genome shotgun (WGS) entry which is preliminary data.</text>
</comment>
<protein>
    <submittedName>
        <fullName evidence="1">Uncharacterized protein</fullName>
    </submittedName>
</protein>
<sequence length="150" mass="16791">AGEELTTEFIGDMALTREERRARLAFRKIDCKCEACSLSTYEQQESDRNRERMRSIPRELESGAVMSSAAKLKLALENLRVVVVEVNAHPRALEGALVEVMHAAMETGDGELVRRAAYNSLAGMMLFEMDPLGNKSYPSIVSLCENPRRK</sequence>
<dbReference type="AlphaFoldDB" id="A0A9K3D711"/>
<evidence type="ECO:0000313" key="1">
    <source>
        <dbReference type="EMBL" id="GIQ90333.1"/>
    </source>
</evidence>
<dbReference type="Proteomes" id="UP000265618">
    <property type="component" value="Unassembled WGS sequence"/>
</dbReference>
<accession>A0A9K3D711</accession>
<organism evidence="1 2">
    <name type="scientific">Kipferlia bialata</name>
    <dbReference type="NCBI Taxonomy" id="797122"/>
    <lineage>
        <taxon>Eukaryota</taxon>
        <taxon>Metamonada</taxon>
        <taxon>Carpediemonas-like organisms</taxon>
        <taxon>Kipferlia</taxon>
    </lineage>
</organism>